<protein>
    <recommendedName>
        <fullName evidence="3">Protein phosphatase</fullName>
        <ecNumber evidence="3">3.1.3.16</ecNumber>
    </recommendedName>
</protein>
<dbReference type="PANTHER" id="PTHR12320:SF81">
    <property type="entry name" value="PROTEIN PHOSPHATASE 2C 23-RELATED"/>
    <property type="match status" value="1"/>
</dbReference>
<dbReference type="InterPro" id="IPR001932">
    <property type="entry name" value="PPM-type_phosphatase-like_dom"/>
</dbReference>
<dbReference type="SMART" id="SM00332">
    <property type="entry name" value="PP2Cc"/>
    <property type="match status" value="1"/>
</dbReference>
<feature type="domain" description="PPM-type phosphatase" evidence="5">
    <location>
        <begin position="145"/>
        <end position="395"/>
    </location>
</feature>
<dbReference type="Gramene" id="TVU29107">
    <property type="protein sequence ID" value="TVU29107"/>
    <property type="gene ID" value="EJB05_20656"/>
</dbReference>
<gene>
    <name evidence="6" type="ORF">EJB05_20656</name>
</gene>
<dbReference type="OrthoDB" id="60843at2759"/>
<evidence type="ECO:0000259" key="5">
    <source>
        <dbReference type="PROSITE" id="PS51746"/>
    </source>
</evidence>
<keyword evidence="3" id="KW-0479">Metal-binding</keyword>
<comment type="similarity">
    <text evidence="3">Belongs to the PP2C family.</text>
</comment>
<comment type="cofactor">
    <cofactor evidence="3">
        <name>Mg(2+)</name>
        <dbReference type="ChEBI" id="CHEBI:18420"/>
    </cofactor>
</comment>
<feature type="non-terminal residue" evidence="6">
    <location>
        <position position="1"/>
    </location>
</feature>
<dbReference type="PROSITE" id="PS51746">
    <property type="entry name" value="PPM_2"/>
    <property type="match status" value="1"/>
</dbReference>
<evidence type="ECO:0000256" key="1">
    <source>
        <dbReference type="ARBA" id="ARBA00047761"/>
    </source>
</evidence>
<dbReference type="GO" id="GO:0046872">
    <property type="term" value="F:metal ion binding"/>
    <property type="evidence" value="ECO:0007669"/>
    <property type="project" value="UniProtKB-UniRule"/>
</dbReference>
<keyword evidence="3" id="KW-0378">Hydrolase</keyword>
<evidence type="ECO:0000256" key="2">
    <source>
        <dbReference type="ARBA" id="ARBA00048336"/>
    </source>
</evidence>
<dbReference type="InterPro" id="IPR039123">
    <property type="entry name" value="PPTC7"/>
</dbReference>
<comment type="catalytic activity">
    <reaction evidence="2 3">
        <text>O-phospho-L-threonyl-[protein] + H2O = L-threonyl-[protein] + phosphate</text>
        <dbReference type="Rhea" id="RHEA:47004"/>
        <dbReference type="Rhea" id="RHEA-COMP:11060"/>
        <dbReference type="Rhea" id="RHEA-COMP:11605"/>
        <dbReference type="ChEBI" id="CHEBI:15377"/>
        <dbReference type="ChEBI" id="CHEBI:30013"/>
        <dbReference type="ChEBI" id="CHEBI:43474"/>
        <dbReference type="ChEBI" id="CHEBI:61977"/>
        <dbReference type="EC" id="3.1.3.16"/>
    </reaction>
</comment>
<organism evidence="6 7">
    <name type="scientific">Eragrostis curvula</name>
    <name type="common">weeping love grass</name>
    <dbReference type="NCBI Taxonomy" id="38414"/>
    <lineage>
        <taxon>Eukaryota</taxon>
        <taxon>Viridiplantae</taxon>
        <taxon>Streptophyta</taxon>
        <taxon>Embryophyta</taxon>
        <taxon>Tracheophyta</taxon>
        <taxon>Spermatophyta</taxon>
        <taxon>Magnoliopsida</taxon>
        <taxon>Liliopsida</taxon>
        <taxon>Poales</taxon>
        <taxon>Poaceae</taxon>
        <taxon>PACMAD clade</taxon>
        <taxon>Chloridoideae</taxon>
        <taxon>Eragrostideae</taxon>
        <taxon>Eragrostidinae</taxon>
        <taxon>Eragrostis</taxon>
    </lineage>
</organism>
<evidence type="ECO:0000313" key="6">
    <source>
        <dbReference type="EMBL" id="TVU29107.1"/>
    </source>
</evidence>
<dbReference type="SUPFAM" id="SSF81606">
    <property type="entry name" value="PP2C-like"/>
    <property type="match status" value="1"/>
</dbReference>
<comment type="cofactor">
    <cofactor evidence="3">
        <name>Mn(2+)</name>
        <dbReference type="ChEBI" id="CHEBI:29035"/>
    </cofactor>
</comment>
<evidence type="ECO:0000313" key="7">
    <source>
        <dbReference type="Proteomes" id="UP000324897"/>
    </source>
</evidence>
<reference evidence="6 7" key="1">
    <citation type="journal article" date="2019" name="Sci. Rep.">
        <title>A high-quality genome of Eragrostis curvula grass provides insights into Poaceae evolution and supports new strategies to enhance forage quality.</title>
        <authorList>
            <person name="Carballo J."/>
            <person name="Santos B.A.C.M."/>
            <person name="Zappacosta D."/>
            <person name="Garbus I."/>
            <person name="Selva J.P."/>
            <person name="Gallo C.A."/>
            <person name="Diaz A."/>
            <person name="Albertini E."/>
            <person name="Caccamo M."/>
            <person name="Echenique V."/>
        </authorList>
    </citation>
    <scope>NUCLEOTIDE SEQUENCE [LARGE SCALE GENOMIC DNA]</scope>
    <source>
        <strain evidence="7">cv. Victoria</strain>
        <tissue evidence="6">Leaf</tissue>
    </source>
</reference>
<keyword evidence="3" id="KW-0464">Manganese</keyword>
<proteinExistence type="inferred from homology"/>
<comment type="catalytic activity">
    <reaction evidence="1 3">
        <text>O-phospho-L-seryl-[protein] + H2O = L-seryl-[protein] + phosphate</text>
        <dbReference type="Rhea" id="RHEA:20629"/>
        <dbReference type="Rhea" id="RHEA-COMP:9863"/>
        <dbReference type="Rhea" id="RHEA-COMP:11604"/>
        <dbReference type="ChEBI" id="CHEBI:15377"/>
        <dbReference type="ChEBI" id="CHEBI:29999"/>
        <dbReference type="ChEBI" id="CHEBI:43474"/>
        <dbReference type="ChEBI" id="CHEBI:83421"/>
        <dbReference type="EC" id="3.1.3.16"/>
    </reaction>
</comment>
<dbReference type="EC" id="3.1.3.16" evidence="3"/>
<dbReference type="InterPro" id="IPR036457">
    <property type="entry name" value="PPM-type-like_dom_sf"/>
</dbReference>
<accession>A0A5J9V166</accession>
<keyword evidence="3" id="KW-0460">Magnesium</keyword>
<dbReference type="Proteomes" id="UP000324897">
    <property type="component" value="Chromosome 1"/>
</dbReference>
<feature type="region of interest" description="Disordered" evidence="4">
    <location>
        <begin position="18"/>
        <end position="61"/>
    </location>
</feature>
<keyword evidence="3" id="KW-0904">Protein phosphatase</keyword>
<dbReference type="GO" id="GO:0004722">
    <property type="term" value="F:protein serine/threonine phosphatase activity"/>
    <property type="evidence" value="ECO:0007669"/>
    <property type="project" value="UniProtKB-EC"/>
</dbReference>
<sequence>MKWRPGHAVAWLRARAATSAKQVPETAAGMELGPTAREVETPAKGATRADGAGSLDAQEKSQQIIKMSDAGITMEQLELRMKQIMIEVDERAANSKGNAQERAICAELVGDGRSPGEEEEEEVDDTPVPAPQDGGRNTAGKLHAATQARALRMDFASCYLPDHDEDAHFGHAKAGFVGGFRKHGVDAGAFSRALMKHALAGAKRAGNKQGRRSKPVNPYHLLQSAYLKTARARTPGASTAVIVSLRGATLRWAYVGDSAFAVLRGGKMVHRSAPQQHYFNCPYQLSAAGAGGDSVARAAVGEMAVAEGDVVVVGTDGLFDNVFDDELERVVRKGTELGLSPQSMADKIAAVARKMSRSWWTPSPFSVESARDVKDGRERFLGGKVDDITVVVAYIVSKDS</sequence>
<dbReference type="AlphaFoldDB" id="A0A5J9V166"/>
<dbReference type="Gene3D" id="3.60.40.10">
    <property type="entry name" value="PPM-type phosphatase domain"/>
    <property type="match status" value="1"/>
</dbReference>
<dbReference type="PANTHER" id="PTHR12320">
    <property type="entry name" value="PROTEIN PHOSPHATASE 2C"/>
    <property type="match status" value="1"/>
</dbReference>
<keyword evidence="7" id="KW-1185">Reference proteome</keyword>
<dbReference type="EMBL" id="RWGY01000011">
    <property type="protein sequence ID" value="TVU29107.1"/>
    <property type="molecule type" value="Genomic_DNA"/>
</dbReference>
<evidence type="ECO:0000256" key="4">
    <source>
        <dbReference type="SAM" id="MobiDB-lite"/>
    </source>
</evidence>
<comment type="caution">
    <text evidence="6">The sequence shown here is derived from an EMBL/GenBank/DDBJ whole genome shotgun (WGS) entry which is preliminary data.</text>
</comment>
<feature type="region of interest" description="Disordered" evidence="4">
    <location>
        <begin position="111"/>
        <end position="139"/>
    </location>
</feature>
<evidence type="ECO:0000256" key="3">
    <source>
        <dbReference type="RuleBase" id="RU366020"/>
    </source>
</evidence>
<name>A0A5J9V166_9POAL</name>